<dbReference type="STRING" id="225324.SAMN02745126_05961"/>
<protein>
    <recommendedName>
        <fullName evidence="3">Phage T7 tail fibre protein</fullName>
    </recommendedName>
</protein>
<keyword evidence="2" id="KW-1185">Reference proteome</keyword>
<reference evidence="2" key="1">
    <citation type="submission" date="2017-02" db="EMBL/GenBank/DDBJ databases">
        <authorList>
            <person name="Varghese N."/>
            <person name="Submissions S."/>
        </authorList>
    </citation>
    <scope>NUCLEOTIDE SEQUENCE [LARGE SCALE GENOMIC DNA]</scope>
    <source>
        <strain evidence="2">ATCC 27094</strain>
    </source>
</reference>
<accession>A0A1T4TCD0</accession>
<name>A0A1T4TCD0_9HYPH</name>
<evidence type="ECO:0000313" key="1">
    <source>
        <dbReference type="EMBL" id="SKA37808.1"/>
    </source>
</evidence>
<gene>
    <name evidence="1" type="ORF">SAMN02745126_05961</name>
</gene>
<dbReference type="EMBL" id="FUWJ01000015">
    <property type="protein sequence ID" value="SKA37808.1"/>
    <property type="molecule type" value="Genomic_DNA"/>
</dbReference>
<organism evidence="1 2">
    <name type="scientific">Enhydrobacter aerosaccus</name>
    <dbReference type="NCBI Taxonomy" id="225324"/>
    <lineage>
        <taxon>Bacteria</taxon>
        <taxon>Pseudomonadati</taxon>
        <taxon>Pseudomonadota</taxon>
        <taxon>Alphaproteobacteria</taxon>
        <taxon>Hyphomicrobiales</taxon>
        <taxon>Enhydrobacter</taxon>
    </lineage>
</organism>
<sequence length="481" mass="48952">MTVSSTSSRVVYQGNGATTVFPFAFKVQQAADLIVVYTDATGTDTVLSQSQYAATGFGLDAGGTVTYPISGSPIAAATTLTIYRDVAPTQPTSISNQGAMWPQVIEAALDRLTFIAQKITDTASRALVVSATDGGTVNALPPKIQRANAYLAFDNNGQPIAAQNVGTTTVSSWLAANFLTMTSRLAALTALGGAGTADNNALTGTNDFTAGRIKVPTRAAGDSGTDAASTAFVRNNAIRSYLAGLTLSTAGGSPTFGIAAGCAADNTNISMMTLPAAFTKTTAAWAAGSGNGAIDTGTIANNSWYHVYLIQRLDTGATDVAISTNASAPTLPAAYTLYRRIGAMLTDSSGRWVAFSQSGDEVLWLSPPIDVSAAALGTTSTLYALSVPNGVVVNALTRVSVIGAGNVSILIQSPAENVQAVSTQGAGASLTVVNGSSGNGAAGHFIVRTNGLQQIRIVASTGGVQLSVVTDGWVDRRGRDA</sequence>
<dbReference type="RefSeq" id="WP_085937700.1">
    <property type="nucleotide sequence ID" value="NZ_FUWJ01000015.1"/>
</dbReference>
<dbReference type="OrthoDB" id="5461292at2"/>
<dbReference type="AlphaFoldDB" id="A0A1T4TCD0"/>
<proteinExistence type="predicted"/>
<evidence type="ECO:0000313" key="2">
    <source>
        <dbReference type="Proteomes" id="UP000190092"/>
    </source>
</evidence>
<evidence type="ECO:0008006" key="3">
    <source>
        <dbReference type="Google" id="ProtNLM"/>
    </source>
</evidence>
<dbReference type="Proteomes" id="UP000190092">
    <property type="component" value="Unassembled WGS sequence"/>
</dbReference>